<accession>A0A9W6MWJ9</accession>
<organism evidence="6 7">
    <name type="scientific">Hansschlegelia plantiphila</name>
    <dbReference type="NCBI Taxonomy" id="374655"/>
    <lineage>
        <taxon>Bacteria</taxon>
        <taxon>Pseudomonadati</taxon>
        <taxon>Pseudomonadota</taxon>
        <taxon>Alphaproteobacteria</taxon>
        <taxon>Hyphomicrobiales</taxon>
        <taxon>Methylopilaceae</taxon>
        <taxon>Hansschlegelia</taxon>
    </lineage>
</organism>
<dbReference type="InterPro" id="IPR050172">
    <property type="entry name" value="SsuD_RutA_monooxygenase"/>
</dbReference>
<dbReference type="GO" id="GO:0008726">
    <property type="term" value="F:alkanesulfonate monooxygenase activity"/>
    <property type="evidence" value="ECO:0007669"/>
    <property type="project" value="TreeGrafter"/>
</dbReference>
<keyword evidence="1" id="KW-0285">Flavoprotein</keyword>
<dbReference type="Gene3D" id="3.20.20.30">
    <property type="entry name" value="Luciferase-like domain"/>
    <property type="match status" value="1"/>
</dbReference>
<dbReference type="InterPro" id="IPR036661">
    <property type="entry name" value="Luciferase-like_sf"/>
</dbReference>
<dbReference type="AlphaFoldDB" id="A0A9W6MWJ9"/>
<dbReference type="EMBL" id="BSFI01000019">
    <property type="protein sequence ID" value="GLK69086.1"/>
    <property type="molecule type" value="Genomic_DNA"/>
</dbReference>
<keyword evidence="7" id="KW-1185">Reference proteome</keyword>
<dbReference type="PANTHER" id="PTHR42847:SF4">
    <property type="entry name" value="ALKANESULFONATE MONOOXYGENASE-RELATED"/>
    <property type="match status" value="1"/>
</dbReference>
<dbReference type="Pfam" id="PF00296">
    <property type="entry name" value="Bac_luciferase"/>
    <property type="match status" value="1"/>
</dbReference>
<name>A0A9W6MWJ9_9HYPH</name>
<evidence type="ECO:0000256" key="1">
    <source>
        <dbReference type="ARBA" id="ARBA00022630"/>
    </source>
</evidence>
<dbReference type="SUPFAM" id="SSF51679">
    <property type="entry name" value="Bacterial luciferase-like"/>
    <property type="match status" value="1"/>
</dbReference>
<dbReference type="PANTHER" id="PTHR42847">
    <property type="entry name" value="ALKANESULFONATE MONOOXYGENASE"/>
    <property type="match status" value="1"/>
</dbReference>
<comment type="caution">
    <text evidence="6">The sequence shown here is derived from an EMBL/GenBank/DDBJ whole genome shotgun (WGS) entry which is preliminary data.</text>
</comment>
<evidence type="ECO:0000313" key="7">
    <source>
        <dbReference type="Proteomes" id="UP001143372"/>
    </source>
</evidence>
<protein>
    <submittedName>
        <fullName evidence="6">Alkanesulfonate monooxygenase</fullName>
    </submittedName>
</protein>
<evidence type="ECO:0000259" key="5">
    <source>
        <dbReference type="Pfam" id="PF00296"/>
    </source>
</evidence>
<keyword evidence="3" id="KW-0560">Oxidoreductase</keyword>
<proteinExistence type="predicted"/>
<dbReference type="InterPro" id="IPR011251">
    <property type="entry name" value="Luciferase-like_dom"/>
</dbReference>
<evidence type="ECO:0000256" key="4">
    <source>
        <dbReference type="ARBA" id="ARBA00023033"/>
    </source>
</evidence>
<evidence type="ECO:0000256" key="3">
    <source>
        <dbReference type="ARBA" id="ARBA00023002"/>
    </source>
</evidence>
<keyword evidence="2" id="KW-0288">FMN</keyword>
<dbReference type="RefSeq" id="WP_271169322.1">
    <property type="nucleotide sequence ID" value="NZ_BSFI01000019.1"/>
</dbReference>
<evidence type="ECO:0000256" key="2">
    <source>
        <dbReference type="ARBA" id="ARBA00022643"/>
    </source>
</evidence>
<sequence>MTDLAPKLSFGAWLPVYGGWLRARGFETEPSFAECRDVAIEAEQGGFEFVYASENFLNCIHGPRHDVLDVWTTLAGLASATERIGLVGALKPSFRPAVAAAQMIATVDKIARGRIEANLVCGWQRDEFAEAGLPWEGHDEKYDHATRYLAALEAYWGGAGERPRRALHGGRRPPIWVSGHSDAALTLAGHRAETLFINGMAPGDVAALRERLRGLSPDRAPRIAMNAFVVLAETDQAAEAARADLLARARPELIAYYREVIAASGADTWSHLSDAELLDANGGFATALVGSPDTIRRRLATYAQAGVDAVVCQFPSMADDVRRFAREVVAPLARSDRPASGAASIEDFVQ</sequence>
<gene>
    <name evidence="6" type="ORF">GCM10008179_27240</name>
</gene>
<dbReference type="Proteomes" id="UP001143372">
    <property type="component" value="Unassembled WGS sequence"/>
</dbReference>
<dbReference type="GO" id="GO:0046306">
    <property type="term" value="P:alkanesulfonate catabolic process"/>
    <property type="evidence" value="ECO:0007669"/>
    <property type="project" value="TreeGrafter"/>
</dbReference>
<keyword evidence="4 6" id="KW-0503">Monooxygenase</keyword>
<reference evidence="6" key="2">
    <citation type="submission" date="2023-01" db="EMBL/GenBank/DDBJ databases">
        <authorList>
            <person name="Sun Q."/>
            <person name="Evtushenko L."/>
        </authorList>
    </citation>
    <scope>NUCLEOTIDE SEQUENCE</scope>
    <source>
        <strain evidence="6">VKM B-2347</strain>
    </source>
</reference>
<feature type="domain" description="Luciferase-like" evidence="5">
    <location>
        <begin position="28"/>
        <end position="308"/>
    </location>
</feature>
<reference evidence="6" key="1">
    <citation type="journal article" date="2014" name="Int. J. Syst. Evol. Microbiol.">
        <title>Complete genome sequence of Corynebacterium casei LMG S-19264T (=DSM 44701T), isolated from a smear-ripened cheese.</title>
        <authorList>
            <consortium name="US DOE Joint Genome Institute (JGI-PGF)"/>
            <person name="Walter F."/>
            <person name="Albersmeier A."/>
            <person name="Kalinowski J."/>
            <person name="Ruckert C."/>
        </authorList>
    </citation>
    <scope>NUCLEOTIDE SEQUENCE</scope>
    <source>
        <strain evidence="6">VKM B-2347</strain>
    </source>
</reference>
<evidence type="ECO:0000313" key="6">
    <source>
        <dbReference type="EMBL" id="GLK69086.1"/>
    </source>
</evidence>